<feature type="domain" description="Myb-like" evidence="6">
    <location>
        <begin position="244"/>
        <end position="296"/>
    </location>
</feature>
<dbReference type="STRING" id="133381.A0A2T9ZAC1"/>
<dbReference type="InterPro" id="IPR051575">
    <property type="entry name" value="Myb-like_DNA-bd"/>
</dbReference>
<dbReference type="InterPro" id="IPR001005">
    <property type="entry name" value="SANT/Myb"/>
</dbReference>
<dbReference type="PANTHER" id="PTHR46621:SF1">
    <property type="entry name" value="SNRNA-ACTIVATING PROTEIN COMPLEX SUBUNIT 4"/>
    <property type="match status" value="1"/>
</dbReference>
<feature type="compositionally biased region" description="Polar residues" evidence="5">
    <location>
        <begin position="520"/>
        <end position="539"/>
    </location>
</feature>
<dbReference type="Pfam" id="PF00249">
    <property type="entry name" value="Myb_DNA-binding"/>
    <property type="match status" value="4"/>
</dbReference>
<evidence type="ECO:0000256" key="1">
    <source>
        <dbReference type="ARBA" id="ARBA00023015"/>
    </source>
</evidence>
<keyword evidence="2" id="KW-0238">DNA-binding</keyword>
<dbReference type="CDD" id="cd00167">
    <property type="entry name" value="SANT"/>
    <property type="match status" value="3"/>
</dbReference>
<accession>A0A2T9ZAC1</accession>
<evidence type="ECO:0000259" key="6">
    <source>
        <dbReference type="PROSITE" id="PS50090"/>
    </source>
</evidence>
<dbReference type="GO" id="GO:0019185">
    <property type="term" value="C:snRNA-activating protein complex"/>
    <property type="evidence" value="ECO:0007669"/>
    <property type="project" value="TreeGrafter"/>
</dbReference>
<dbReference type="PROSITE" id="PS51294">
    <property type="entry name" value="HTH_MYB"/>
    <property type="match status" value="3"/>
</dbReference>
<keyword evidence="4" id="KW-0539">Nucleus</keyword>
<dbReference type="AlphaFoldDB" id="A0A2T9ZAC1"/>
<evidence type="ECO:0008006" key="10">
    <source>
        <dbReference type="Google" id="ProtNLM"/>
    </source>
</evidence>
<proteinExistence type="predicted"/>
<feature type="domain" description="Myb-like" evidence="6">
    <location>
        <begin position="297"/>
        <end position="348"/>
    </location>
</feature>
<evidence type="ECO:0000313" key="8">
    <source>
        <dbReference type="EMBL" id="PVV01515.1"/>
    </source>
</evidence>
<keyword evidence="3" id="KW-0804">Transcription</keyword>
<keyword evidence="1" id="KW-0805">Transcription regulation</keyword>
<dbReference type="GO" id="GO:0042796">
    <property type="term" value="P:snRNA transcription by RNA polymerase III"/>
    <property type="evidence" value="ECO:0007669"/>
    <property type="project" value="TreeGrafter"/>
</dbReference>
<feature type="domain" description="HTH myb-type" evidence="7">
    <location>
        <begin position="349"/>
        <end position="404"/>
    </location>
</feature>
<sequence length="783" mass="89131">MHRMGDQQVSSSSEIQNKVLSWDLVTAYRLNRKLQRKVERSLKSIERLLDENTLLRQQFECFDEIGNISLLSAESSSNYSAQFLVQTNIVNGNPSPRYEPAFLKAPDLIAPNSRFISRNAKGDDVFNTYFQDIDGNKPEDNTESEKKKKLLRIIRKPQIWSKEDISNLRYGIRQQNKQILVSEILFSTELSDEQKHARIEAIKKLKSKRLEMNLEGLDWKQISKLYVKTHKPSSCAIFWATQGHPIINNDRWSKQEIERLKQLANAHNCSDWVTIARELDTNRTAAQCFKLYQRKINYKLTLSAWTPEEDEMLRSLVQVYGEGNWQAIASNFYCRSSQQVLHRWYKSISPDLKHGKWTLDEDEALLVGVKVFGVGKWNKIAEFVPGRTDVKCRERYVNVLSPNVKRGKWTAEENLMLISAVCKVGLGNWTTVAELVGSRSDNQCWRHWLSLNNQGLAPIPHEASKTIEQYKNISVSDPKPADVGFLPVSLENVEAVTPDAVSQVQLDLDLVQINSEQNINKNDIPPTNQITEATDNSHNLSEKNKPKTKRVKKALLNRKSIVAFLGNKLIKKNTNDRDLVGVDEHVSKKRRWKRVLSSSNIDSDELEKIDISEISEYVPKTTVDFFKNLHSTEILTSSKQSETRNPETKNVFDNDKVAFDSIIHSFFTKNGLDTPYNGPSSKNNLCGPETSSTFGPKMPPNVFSLELLNNLVTKYPSLISCFNKGLSDALAGDSSDIANTVFQNSSQPALENISQNDQEGLLNLYNDVENLLLLSLFITTFKL</sequence>
<dbReference type="InterPro" id="IPR009057">
    <property type="entry name" value="Homeodomain-like_sf"/>
</dbReference>
<dbReference type="InterPro" id="IPR017930">
    <property type="entry name" value="Myb_dom"/>
</dbReference>
<dbReference type="PANTHER" id="PTHR46621">
    <property type="entry name" value="SNRNA-ACTIVATING PROTEIN COMPLEX SUBUNIT 4"/>
    <property type="match status" value="1"/>
</dbReference>
<dbReference type="PROSITE" id="PS50090">
    <property type="entry name" value="MYB_LIKE"/>
    <property type="match status" value="4"/>
</dbReference>
<reference evidence="8 9" key="1">
    <citation type="journal article" date="2018" name="MBio">
        <title>Comparative Genomics Reveals the Core Gene Toolbox for the Fungus-Insect Symbiosis.</title>
        <authorList>
            <person name="Wang Y."/>
            <person name="Stata M."/>
            <person name="Wang W."/>
            <person name="Stajich J.E."/>
            <person name="White M.M."/>
            <person name="Moncalvo J.M."/>
        </authorList>
    </citation>
    <scope>NUCLEOTIDE SEQUENCE [LARGE SCALE GENOMIC DNA]</scope>
    <source>
        <strain evidence="8 9">SC-DP-2</strain>
    </source>
</reference>
<feature type="domain" description="HTH myb-type" evidence="7">
    <location>
        <begin position="304"/>
        <end position="346"/>
    </location>
</feature>
<dbReference type="GO" id="GO:0042795">
    <property type="term" value="P:snRNA transcription by RNA polymerase II"/>
    <property type="evidence" value="ECO:0007669"/>
    <property type="project" value="TreeGrafter"/>
</dbReference>
<dbReference type="Gene3D" id="1.10.10.60">
    <property type="entry name" value="Homeodomain-like"/>
    <property type="match status" value="4"/>
</dbReference>
<feature type="domain" description="Myb-like" evidence="6">
    <location>
        <begin position="401"/>
        <end position="452"/>
    </location>
</feature>
<dbReference type="OrthoDB" id="2143914at2759"/>
<dbReference type="Proteomes" id="UP000245609">
    <property type="component" value="Unassembled WGS sequence"/>
</dbReference>
<protein>
    <recommendedName>
        <fullName evidence="10">Myb-like protein L</fullName>
    </recommendedName>
</protein>
<feature type="region of interest" description="Disordered" evidence="5">
    <location>
        <begin position="520"/>
        <end position="547"/>
    </location>
</feature>
<feature type="domain" description="Myb-like" evidence="6">
    <location>
        <begin position="349"/>
        <end position="400"/>
    </location>
</feature>
<dbReference type="SUPFAM" id="SSF46689">
    <property type="entry name" value="Homeodomain-like"/>
    <property type="match status" value="4"/>
</dbReference>
<evidence type="ECO:0000256" key="4">
    <source>
        <dbReference type="ARBA" id="ARBA00023242"/>
    </source>
</evidence>
<organism evidence="8 9">
    <name type="scientific">Smittium megazygosporum</name>
    <dbReference type="NCBI Taxonomy" id="133381"/>
    <lineage>
        <taxon>Eukaryota</taxon>
        <taxon>Fungi</taxon>
        <taxon>Fungi incertae sedis</taxon>
        <taxon>Zoopagomycota</taxon>
        <taxon>Kickxellomycotina</taxon>
        <taxon>Harpellomycetes</taxon>
        <taxon>Harpellales</taxon>
        <taxon>Legeriomycetaceae</taxon>
        <taxon>Smittium</taxon>
    </lineage>
</organism>
<dbReference type="SMART" id="SM00717">
    <property type="entry name" value="SANT"/>
    <property type="match status" value="5"/>
</dbReference>
<dbReference type="EMBL" id="MBFS01001019">
    <property type="protein sequence ID" value="PVV01515.1"/>
    <property type="molecule type" value="Genomic_DNA"/>
</dbReference>
<evidence type="ECO:0000256" key="3">
    <source>
        <dbReference type="ARBA" id="ARBA00023163"/>
    </source>
</evidence>
<dbReference type="GO" id="GO:0000978">
    <property type="term" value="F:RNA polymerase II cis-regulatory region sequence-specific DNA binding"/>
    <property type="evidence" value="ECO:0007669"/>
    <property type="project" value="TreeGrafter"/>
</dbReference>
<feature type="domain" description="HTH myb-type" evidence="7">
    <location>
        <begin position="405"/>
        <end position="456"/>
    </location>
</feature>
<evidence type="ECO:0000313" key="9">
    <source>
        <dbReference type="Proteomes" id="UP000245609"/>
    </source>
</evidence>
<evidence type="ECO:0000259" key="7">
    <source>
        <dbReference type="PROSITE" id="PS51294"/>
    </source>
</evidence>
<dbReference type="GO" id="GO:0001006">
    <property type="term" value="F:RNA polymerase III type 3 promoter sequence-specific DNA binding"/>
    <property type="evidence" value="ECO:0007669"/>
    <property type="project" value="TreeGrafter"/>
</dbReference>
<evidence type="ECO:0000256" key="5">
    <source>
        <dbReference type="SAM" id="MobiDB-lite"/>
    </source>
</evidence>
<gene>
    <name evidence="8" type="ORF">BB560_004067</name>
</gene>
<keyword evidence="9" id="KW-1185">Reference proteome</keyword>
<name>A0A2T9ZAC1_9FUNG</name>
<evidence type="ECO:0000256" key="2">
    <source>
        <dbReference type="ARBA" id="ARBA00023125"/>
    </source>
</evidence>
<comment type="caution">
    <text evidence="8">The sequence shown here is derived from an EMBL/GenBank/DDBJ whole genome shotgun (WGS) entry which is preliminary data.</text>
</comment>